<protein>
    <submittedName>
        <fullName evidence="2">Uncharacterized protein</fullName>
    </submittedName>
</protein>
<evidence type="ECO:0000313" key="3">
    <source>
        <dbReference type="Proteomes" id="UP001470230"/>
    </source>
</evidence>
<evidence type="ECO:0000313" key="2">
    <source>
        <dbReference type="EMBL" id="KAK8840036.1"/>
    </source>
</evidence>
<gene>
    <name evidence="2" type="ORF">M9Y10_030968</name>
</gene>
<organism evidence="2 3">
    <name type="scientific">Tritrichomonas musculus</name>
    <dbReference type="NCBI Taxonomy" id="1915356"/>
    <lineage>
        <taxon>Eukaryota</taxon>
        <taxon>Metamonada</taxon>
        <taxon>Parabasalia</taxon>
        <taxon>Tritrichomonadida</taxon>
        <taxon>Tritrichomonadidae</taxon>
        <taxon>Tritrichomonas</taxon>
    </lineage>
</organism>
<sequence length="155" mass="18248">MKTKSRWKMVIVSLNGEPLKYELDSSEKLKIRFHRSKKRSNLTAKYKPKKNDIPKKQISGYNDSKNDLHKNNPEFGFESFVIYSAAQRSLPNKADIINLYHSHYYLSISNLVSFEYADSSSNSQNSELLLFDIGNDIKERTDFIYDYKYHEFDDI</sequence>
<keyword evidence="3" id="KW-1185">Reference proteome</keyword>
<reference evidence="2 3" key="1">
    <citation type="submission" date="2024-04" db="EMBL/GenBank/DDBJ databases">
        <title>Tritrichomonas musculus Genome.</title>
        <authorList>
            <person name="Alves-Ferreira E."/>
            <person name="Grigg M."/>
            <person name="Lorenzi H."/>
            <person name="Galac M."/>
        </authorList>
    </citation>
    <scope>NUCLEOTIDE SEQUENCE [LARGE SCALE GENOMIC DNA]</scope>
    <source>
        <strain evidence="2 3">EAF2021</strain>
    </source>
</reference>
<comment type="caution">
    <text evidence="2">The sequence shown here is derived from an EMBL/GenBank/DDBJ whole genome shotgun (WGS) entry which is preliminary data.</text>
</comment>
<evidence type="ECO:0000256" key="1">
    <source>
        <dbReference type="SAM" id="MobiDB-lite"/>
    </source>
</evidence>
<feature type="region of interest" description="Disordered" evidence="1">
    <location>
        <begin position="43"/>
        <end position="67"/>
    </location>
</feature>
<dbReference type="EMBL" id="JAPFFF010000048">
    <property type="protein sequence ID" value="KAK8840036.1"/>
    <property type="molecule type" value="Genomic_DNA"/>
</dbReference>
<accession>A0ABR2H2G7</accession>
<dbReference type="Proteomes" id="UP001470230">
    <property type="component" value="Unassembled WGS sequence"/>
</dbReference>
<name>A0ABR2H2G7_9EUKA</name>
<proteinExistence type="predicted"/>